<evidence type="ECO:0008006" key="3">
    <source>
        <dbReference type="Google" id="ProtNLM"/>
    </source>
</evidence>
<organism evidence="1 2">
    <name type="scientific">Acanthosepion pharaonis</name>
    <name type="common">Pharaoh cuttlefish</name>
    <name type="synonym">Sepia pharaonis</name>
    <dbReference type="NCBI Taxonomy" id="158019"/>
    <lineage>
        <taxon>Eukaryota</taxon>
        <taxon>Metazoa</taxon>
        <taxon>Spiralia</taxon>
        <taxon>Lophotrochozoa</taxon>
        <taxon>Mollusca</taxon>
        <taxon>Cephalopoda</taxon>
        <taxon>Coleoidea</taxon>
        <taxon>Decapodiformes</taxon>
        <taxon>Sepiida</taxon>
        <taxon>Sepiina</taxon>
        <taxon>Sepiidae</taxon>
        <taxon>Acanthosepion</taxon>
    </lineage>
</organism>
<dbReference type="EMBL" id="CAHIKZ030000797">
    <property type="protein sequence ID" value="CAE1239086.1"/>
    <property type="molecule type" value="Genomic_DNA"/>
</dbReference>
<dbReference type="GO" id="GO:0008483">
    <property type="term" value="F:transaminase activity"/>
    <property type="evidence" value="ECO:0007669"/>
    <property type="project" value="TreeGrafter"/>
</dbReference>
<dbReference type="OrthoDB" id="5955158at2759"/>
<dbReference type="GO" id="GO:0030170">
    <property type="term" value="F:pyridoxal phosphate binding"/>
    <property type="evidence" value="ECO:0007669"/>
    <property type="project" value="TreeGrafter"/>
</dbReference>
<gene>
    <name evidence="1" type="ORF">SPHA_21658</name>
</gene>
<dbReference type="InterPro" id="IPR015421">
    <property type="entry name" value="PyrdxlP-dep_Trfase_major"/>
</dbReference>
<comment type="caution">
    <text evidence="1">The sequence shown here is derived from an EMBL/GenBank/DDBJ whole genome shotgun (WGS) entry which is preliminary data.</text>
</comment>
<dbReference type="Gene3D" id="3.40.640.10">
    <property type="entry name" value="Type I PLP-dependent aspartate aminotransferase-like (Major domain)"/>
    <property type="match status" value="1"/>
</dbReference>
<sequence>MPRRDKVHTVPVSLAINPAPKTTTYVGKMLSSFWNTLPYSCLYLDLDWRDLLFAIKECLALFHSISHDQVIENIKKIWTTPQNPNHVLPCLSVRTGLDLYLQAKNFPQGSEIIISAVTIPDIPNILHHHGLEVVSLDIDIETTAPKIELLKELITERTVALLLAYIYGKIFDVSPFIEVAKKHNLAVIEDLAEGFCGFDYLGHPDADISLFSFGTIKYCSCMGGAIAKIQNSADYKKMDQLQQMYHSQSSSVYLQKVMKCCMLYVMLDCPKAVRPALFIVQQLNCDYKRNVTKLVRSFPNNLIHMIRFQPSMALLLVMFHRFQSFRPSQITICRLKGEYVTCRLPSTVTVVGHKAPLNCYWLFPIVVENPDLVMHQLNKLGIEAHRSSTQLTFIESDKSPNYQPKHPSIETVPYYPYEANYMMNNTVYLPVNKGVPFHVLDKICNAVKYITKKDCEKSFHSLQPKILSKL</sequence>
<name>A0A812BRX7_ACAPH</name>
<dbReference type="Proteomes" id="UP000597762">
    <property type="component" value="Unassembled WGS sequence"/>
</dbReference>
<proteinExistence type="predicted"/>
<keyword evidence="2" id="KW-1185">Reference proteome</keyword>
<dbReference type="GO" id="GO:0000271">
    <property type="term" value="P:polysaccharide biosynthetic process"/>
    <property type="evidence" value="ECO:0007669"/>
    <property type="project" value="TreeGrafter"/>
</dbReference>
<dbReference type="AlphaFoldDB" id="A0A812BRX7"/>
<dbReference type="InterPro" id="IPR015424">
    <property type="entry name" value="PyrdxlP-dep_Trfase"/>
</dbReference>
<dbReference type="PANTHER" id="PTHR30244">
    <property type="entry name" value="TRANSAMINASE"/>
    <property type="match status" value="1"/>
</dbReference>
<evidence type="ECO:0000313" key="2">
    <source>
        <dbReference type="Proteomes" id="UP000597762"/>
    </source>
</evidence>
<reference evidence="1" key="1">
    <citation type="submission" date="2021-01" db="EMBL/GenBank/DDBJ databases">
        <authorList>
            <person name="Li R."/>
            <person name="Bekaert M."/>
        </authorList>
    </citation>
    <scope>NUCLEOTIDE SEQUENCE</scope>
    <source>
        <strain evidence="1">Farmed</strain>
    </source>
</reference>
<dbReference type="Pfam" id="PF01041">
    <property type="entry name" value="DegT_DnrJ_EryC1"/>
    <property type="match status" value="1"/>
</dbReference>
<dbReference type="PANTHER" id="PTHR30244:SF34">
    <property type="entry name" value="DTDP-4-AMINO-4,6-DIDEOXYGALACTOSE TRANSAMINASE"/>
    <property type="match status" value="1"/>
</dbReference>
<accession>A0A812BRX7</accession>
<dbReference type="InterPro" id="IPR000653">
    <property type="entry name" value="DegT/StrS_aminotransferase"/>
</dbReference>
<dbReference type="SUPFAM" id="SSF53383">
    <property type="entry name" value="PLP-dependent transferases"/>
    <property type="match status" value="1"/>
</dbReference>
<evidence type="ECO:0000313" key="1">
    <source>
        <dbReference type="EMBL" id="CAE1239086.1"/>
    </source>
</evidence>
<dbReference type="FunFam" id="3.40.640.10:FF:000227">
    <property type="entry name" value="Predicted protein"/>
    <property type="match status" value="1"/>
</dbReference>
<protein>
    <recommendedName>
        <fullName evidence="3">DegT/DnrJ/EryC1/StrS aminotransferase family protein</fullName>
    </recommendedName>
</protein>